<accession>A0ABW2YQN6</accession>
<evidence type="ECO:0000313" key="2">
    <source>
        <dbReference type="EMBL" id="MFD0748637.1"/>
    </source>
</evidence>
<dbReference type="RefSeq" id="WP_377096164.1">
    <property type="nucleotide sequence ID" value="NZ_JBHTHU010000001.1"/>
</dbReference>
<gene>
    <name evidence="2" type="ORF">ACFQZS_00690</name>
</gene>
<proteinExistence type="predicted"/>
<dbReference type="Gene3D" id="1.25.40.10">
    <property type="entry name" value="Tetratricopeptide repeat domain"/>
    <property type="match status" value="2"/>
</dbReference>
<dbReference type="Proteomes" id="UP001596958">
    <property type="component" value="Unassembled WGS sequence"/>
</dbReference>
<evidence type="ECO:0000313" key="3">
    <source>
        <dbReference type="Proteomes" id="UP001596958"/>
    </source>
</evidence>
<keyword evidence="3" id="KW-1185">Reference proteome</keyword>
<feature type="compositionally biased region" description="Polar residues" evidence="1">
    <location>
        <begin position="475"/>
        <end position="486"/>
    </location>
</feature>
<dbReference type="Pfam" id="PF13174">
    <property type="entry name" value="TPR_6"/>
    <property type="match status" value="1"/>
</dbReference>
<protein>
    <submittedName>
        <fullName evidence="2">Tetratricopeptide repeat protein</fullName>
    </submittedName>
</protein>
<feature type="region of interest" description="Disordered" evidence="1">
    <location>
        <begin position="474"/>
        <end position="506"/>
    </location>
</feature>
<dbReference type="EMBL" id="JBHTHU010000001">
    <property type="protein sequence ID" value="MFD0748637.1"/>
    <property type="molecule type" value="Genomic_DNA"/>
</dbReference>
<organism evidence="2 3">
    <name type="scientific">Mucilaginibacter calamicampi</name>
    <dbReference type="NCBI Taxonomy" id="1302352"/>
    <lineage>
        <taxon>Bacteria</taxon>
        <taxon>Pseudomonadati</taxon>
        <taxon>Bacteroidota</taxon>
        <taxon>Sphingobacteriia</taxon>
        <taxon>Sphingobacteriales</taxon>
        <taxon>Sphingobacteriaceae</taxon>
        <taxon>Mucilaginibacter</taxon>
    </lineage>
</organism>
<dbReference type="SUPFAM" id="SSF48452">
    <property type="entry name" value="TPR-like"/>
    <property type="match status" value="2"/>
</dbReference>
<dbReference type="InterPro" id="IPR011990">
    <property type="entry name" value="TPR-like_helical_dom_sf"/>
</dbReference>
<reference evidence="3" key="1">
    <citation type="journal article" date="2019" name="Int. J. Syst. Evol. Microbiol.">
        <title>The Global Catalogue of Microorganisms (GCM) 10K type strain sequencing project: providing services to taxonomists for standard genome sequencing and annotation.</title>
        <authorList>
            <consortium name="The Broad Institute Genomics Platform"/>
            <consortium name="The Broad Institute Genome Sequencing Center for Infectious Disease"/>
            <person name="Wu L."/>
            <person name="Ma J."/>
        </authorList>
    </citation>
    <scope>NUCLEOTIDE SEQUENCE [LARGE SCALE GENOMIC DNA]</scope>
    <source>
        <strain evidence="3">CCUG 63418</strain>
    </source>
</reference>
<comment type="caution">
    <text evidence="2">The sequence shown here is derived from an EMBL/GenBank/DDBJ whole genome shotgun (WGS) entry which is preliminary data.</text>
</comment>
<sequence>MTGLLFIVAGCSLQKKSTVNRVLQNLTAHYNLLFNANELLKQKQLDYAAGFVDDYQQMLAVYPDTIGATDAIDKDLESAIAKANKIISEKEQSKYQGDAYLVIGKANYLAGNYFNAVEFFNYIIRSFPKRADLKQEALTWKARALLYQNNTEEADIALDSAFANINTKKRNPANVYAAQLQYYIDVQDYEAGEEMAKKAIDAVKQKQLKLRWTYILGQLQELNNKNTDAIVSYTRIVKSNAPFDMAFNASLNRIRIQDMRDGIKQDRVALLLKLLKNNNNADFKDQIYYQVAEIYRAGRDLPTAMKYYNLSIKNSTKNRTQKGLSYLSIADSKFKNDADYVSAKSYYDSVLTNLSPYYPGYRQIKLKSNNLQLLVDKLKLIAFEDTLQMLAKLDEDTRLAKIDAMVSAEIQRGQAVTNNITQANTGGGSTLTAPTNPVIASTGSNFYFYNNTAVSRGVNDFKVKWGNRKLEDGWRTSQRSVASPTAAQPLGITGGDPDVLPGNPTKNDLVAPAAAYRQSLMQNLPLTPPLMAQSNQHIYAAYMDMANFYRDILDDKKEAIANYLLLLNRYPDNEGNAAVYYNLYRLYADSNKQLSDLYKNKLLSTFPQTVFARVIMDPDYAGKLNDKDTQFKTAYNDLFSLYQRKKFAQVVTGADSLQAIYQDNVFLPQLRYLRAVAAGHQEKLEPFEQSMQDIVKAYPQDKLITPLVQQHIEYINANRLTLAAMPVVLTNDEVDELIFSSPIANKKETPNNRNRVAPVVVQTRGEPIIPKTVTPAPAVQQATAAPAPVVKVTPPVIKQPTVAPPAANDAVVAVAAPPVVQPAADTALKRDSIITQQSAPVVNNAVVAVPVKPKFVSNLFNERDSTNYYFVLNISSGTTDMSSSRFGIGQFNRVTYKLNSIVHRLKFAGPNNQLISVGSFNSLAAVKAYTNAITPLLPQIMKVPKDKYSFFIITQENLNKLADKNLLDSYVNYYEQTF</sequence>
<name>A0ABW2YQN6_9SPHI</name>
<evidence type="ECO:0000256" key="1">
    <source>
        <dbReference type="SAM" id="MobiDB-lite"/>
    </source>
</evidence>
<dbReference type="InterPro" id="IPR019734">
    <property type="entry name" value="TPR_rpt"/>
</dbReference>